<organism evidence="2 3">
    <name type="scientific">Rubroshorea leprosula</name>
    <dbReference type="NCBI Taxonomy" id="152421"/>
    <lineage>
        <taxon>Eukaryota</taxon>
        <taxon>Viridiplantae</taxon>
        <taxon>Streptophyta</taxon>
        <taxon>Embryophyta</taxon>
        <taxon>Tracheophyta</taxon>
        <taxon>Spermatophyta</taxon>
        <taxon>Magnoliopsida</taxon>
        <taxon>eudicotyledons</taxon>
        <taxon>Gunneridae</taxon>
        <taxon>Pentapetalae</taxon>
        <taxon>rosids</taxon>
        <taxon>malvids</taxon>
        <taxon>Malvales</taxon>
        <taxon>Dipterocarpaceae</taxon>
        <taxon>Rubroshorea</taxon>
    </lineage>
</organism>
<proteinExistence type="predicted"/>
<sequence>MQLPYVTEEECVGEDDDEEEEFDGMETSEEEEQPTVTQPPLVDDQFTGDDATMEEDTEEHNLEAKLDAKFAMLDPKLDAQLEEELSRAVPEIGRGMDKRDTLRQTRVKGRCLALIAEAHSSMRDYIVGTVSETSFIELKRRGFGICFLLLLVWV</sequence>
<gene>
    <name evidence="2" type="ORF">SLEP1_g50456</name>
</gene>
<name>A0AAV5M0Z0_9ROSI</name>
<feature type="compositionally biased region" description="Acidic residues" evidence="1">
    <location>
        <begin position="7"/>
        <end position="33"/>
    </location>
</feature>
<accession>A0AAV5M0Z0</accession>
<feature type="region of interest" description="Disordered" evidence="1">
    <location>
        <begin position="1"/>
        <end position="55"/>
    </location>
</feature>
<keyword evidence="3" id="KW-1185">Reference proteome</keyword>
<dbReference type="EMBL" id="BPVZ01000165">
    <property type="protein sequence ID" value="GKV43123.1"/>
    <property type="molecule type" value="Genomic_DNA"/>
</dbReference>
<evidence type="ECO:0000313" key="2">
    <source>
        <dbReference type="EMBL" id="GKV43123.1"/>
    </source>
</evidence>
<dbReference type="Proteomes" id="UP001054252">
    <property type="component" value="Unassembled WGS sequence"/>
</dbReference>
<evidence type="ECO:0000256" key="1">
    <source>
        <dbReference type="SAM" id="MobiDB-lite"/>
    </source>
</evidence>
<reference evidence="2 3" key="1">
    <citation type="journal article" date="2021" name="Commun. Biol.">
        <title>The genome of Shorea leprosula (Dipterocarpaceae) highlights the ecological relevance of drought in aseasonal tropical rainforests.</title>
        <authorList>
            <person name="Ng K.K.S."/>
            <person name="Kobayashi M.J."/>
            <person name="Fawcett J.A."/>
            <person name="Hatakeyama M."/>
            <person name="Paape T."/>
            <person name="Ng C.H."/>
            <person name="Ang C.C."/>
            <person name="Tnah L.H."/>
            <person name="Lee C.T."/>
            <person name="Nishiyama T."/>
            <person name="Sese J."/>
            <person name="O'Brien M.J."/>
            <person name="Copetti D."/>
            <person name="Mohd Noor M.I."/>
            <person name="Ong R.C."/>
            <person name="Putra M."/>
            <person name="Sireger I.Z."/>
            <person name="Indrioko S."/>
            <person name="Kosugi Y."/>
            <person name="Izuno A."/>
            <person name="Isagi Y."/>
            <person name="Lee S.L."/>
            <person name="Shimizu K.K."/>
        </authorList>
    </citation>
    <scope>NUCLEOTIDE SEQUENCE [LARGE SCALE GENOMIC DNA]</scope>
    <source>
        <strain evidence="2">214</strain>
    </source>
</reference>
<protein>
    <submittedName>
        <fullName evidence="2">Uncharacterized protein</fullName>
    </submittedName>
</protein>
<comment type="caution">
    <text evidence="2">The sequence shown here is derived from an EMBL/GenBank/DDBJ whole genome shotgun (WGS) entry which is preliminary data.</text>
</comment>
<dbReference type="AlphaFoldDB" id="A0AAV5M0Z0"/>
<evidence type="ECO:0000313" key="3">
    <source>
        <dbReference type="Proteomes" id="UP001054252"/>
    </source>
</evidence>